<feature type="region of interest" description="Disordered" evidence="1">
    <location>
        <begin position="24"/>
        <end position="47"/>
    </location>
</feature>
<keyword evidence="4" id="KW-1185">Reference proteome</keyword>
<reference evidence="3 4" key="1">
    <citation type="submission" date="2020-06" db="EMBL/GenBank/DDBJ databases">
        <title>Schlegella sp. ID0723 isolated from air conditioner.</title>
        <authorList>
            <person name="Kim D.Y."/>
            <person name="Kim D.-U."/>
        </authorList>
    </citation>
    <scope>NUCLEOTIDE SEQUENCE [LARGE SCALE GENOMIC DNA]</scope>
    <source>
        <strain evidence="3 4">ID0723</strain>
    </source>
</reference>
<accession>A0A7Y6NSA7</accession>
<feature type="compositionally biased region" description="Low complexity" evidence="1">
    <location>
        <begin position="24"/>
        <end position="41"/>
    </location>
</feature>
<evidence type="ECO:0000256" key="1">
    <source>
        <dbReference type="SAM" id="MobiDB-lite"/>
    </source>
</evidence>
<dbReference type="AlphaFoldDB" id="A0A7Y6NSA7"/>
<feature type="chain" id="PRO_5030571058" evidence="2">
    <location>
        <begin position="24"/>
        <end position="136"/>
    </location>
</feature>
<evidence type="ECO:0000256" key="2">
    <source>
        <dbReference type="SAM" id="SignalP"/>
    </source>
</evidence>
<feature type="region of interest" description="Disordered" evidence="1">
    <location>
        <begin position="87"/>
        <end position="136"/>
    </location>
</feature>
<comment type="caution">
    <text evidence="3">The sequence shown here is derived from an EMBL/GenBank/DDBJ whole genome shotgun (WGS) entry which is preliminary data.</text>
</comment>
<feature type="signal peptide" evidence="2">
    <location>
        <begin position="1"/>
        <end position="23"/>
    </location>
</feature>
<dbReference type="RefSeq" id="WP_176071262.1">
    <property type="nucleotide sequence ID" value="NZ_JABWMJ010000013.1"/>
</dbReference>
<keyword evidence="2" id="KW-0732">Signal</keyword>
<proteinExistence type="predicted"/>
<name>A0A7Y6NSA7_9BURK</name>
<dbReference type="Proteomes" id="UP000529637">
    <property type="component" value="Unassembled WGS sequence"/>
</dbReference>
<evidence type="ECO:0000313" key="4">
    <source>
        <dbReference type="Proteomes" id="UP000529637"/>
    </source>
</evidence>
<dbReference type="EMBL" id="JABWMJ010000013">
    <property type="protein sequence ID" value="NUZ08423.1"/>
    <property type="molecule type" value="Genomic_DNA"/>
</dbReference>
<protein>
    <submittedName>
        <fullName evidence="3">Uncharacterized protein</fullName>
    </submittedName>
</protein>
<evidence type="ECO:0000313" key="3">
    <source>
        <dbReference type="EMBL" id="NUZ08423.1"/>
    </source>
</evidence>
<gene>
    <name evidence="3" type="ORF">HQN59_21970</name>
</gene>
<sequence>MNKLLTRAALAALCAVGSMPTIAQGPQAGSSASSAANAAGQTPPKGSAIQYRSAFEGYARFTDEPVGSWRAANDNVGRIGGWREYAKEVTAAPTPQGSPAGAPAAAAGTQGTSPSAGSAGPSPSAPGSKSDPHKLH</sequence>
<organism evidence="3 4">
    <name type="scientific">Piscinibacter koreensis</name>
    <dbReference type="NCBI Taxonomy" id="2742824"/>
    <lineage>
        <taxon>Bacteria</taxon>
        <taxon>Pseudomonadati</taxon>
        <taxon>Pseudomonadota</taxon>
        <taxon>Betaproteobacteria</taxon>
        <taxon>Burkholderiales</taxon>
        <taxon>Sphaerotilaceae</taxon>
        <taxon>Piscinibacter</taxon>
    </lineage>
</organism>
<feature type="compositionally biased region" description="Low complexity" evidence="1">
    <location>
        <begin position="90"/>
        <end position="128"/>
    </location>
</feature>